<gene>
    <name evidence="2" type="ORF">GCM10025868_14470</name>
</gene>
<evidence type="ECO:0000313" key="3">
    <source>
        <dbReference type="Proteomes" id="UP001157017"/>
    </source>
</evidence>
<evidence type="ECO:0008006" key="4">
    <source>
        <dbReference type="Google" id="ProtNLM"/>
    </source>
</evidence>
<organism evidence="2 3">
    <name type="scientific">Angustibacter aerolatus</name>
    <dbReference type="NCBI Taxonomy" id="1162965"/>
    <lineage>
        <taxon>Bacteria</taxon>
        <taxon>Bacillati</taxon>
        <taxon>Actinomycetota</taxon>
        <taxon>Actinomycetes</taxon>
        <taxon>Kineosporiales</taxon>
        <taxon>Kineosporiaceae</taxon>
    </lineage>
</organism>
<evidence type="ECO:0000313" key="2">
    <source>
        <dbReference type="EMBL" id="GMA86197.1"/>
    </source>
</evidence>
<reference evidence="3" key="1">
    <citation type="journal article" date="2019" name="Int. J. Syst. Evol. Microbiol.">
        <title>The Global Catalogue of Microorganisms (GCM) 10K type strain sequencing project: providing services to taxonomists for standard genome sequencing and annotation.</title>
        <authorList>
            <consortium name="The Broad Institute Genomics Platform"/>
            <consortium name="The Broad Institute Genome Sequencing Center for Infectious Disease"/>
            <person name="Wu L."/>
            <person name="Ma J."/>
        </authorList>
    </citation>
    <scope>NUCLEOTIDE SEQUENCE [LARGE SCALE GENOMIC DNA]</scope>
    <source>
        <strain evidence="3">NBRC 108730</strain>
    </source>
</reference>
<evidence type="ECO:0000256" key="1">
    <source>
        <dbReference type="SAM" id="MobiDB-lite"/>
    </source>
</evidence>
<feature type="region of interest" description="Disordered" evidence="1">
    <location>
        <begin position="227"/>
        <end position="292"/>
    </location>
</feature>
<comment type="caution">
    <text evidence="2">The sequence shown here is derived from an EMBL/GenBank/DDBJ whole genome shotgun (WGS) entry which is preliminary data.</text>
</comment>
<keyword evidence="3" id="KW-1185">Reference proteome</keyword>
<accession>A0ABQ6JEI9</accession>
<proteinExistence type="predicted"/>
<dbReference type="EMBL" id="BSUZ01000001">
    <property type="protein sequence ID" value="GMA86197.1"/>
    <property type="molecule type" value="Genomic_DNA"/>
</dbReference>
<dbReference type="Proteomes" id="UP001157017">
    <property type="component" value="Unassembled WGS sequence"/>
</dbReference>
<feature type="compositionally biased region" description="Low complexity" evidence="1">
    <location>
        <begin position="283"/>
        <end position="292"/>
    </location>
</feature>
<feature type="compositionally biased region" description="Low complexity" evidence="1">
    <location>
        <begin position="234"/>
        <end position="260"/>
    </location>
</feature>
<name>A0ABQ6JEI9_9ACTN</name>
<sequence length="292" mass="29585">MARDTHAAICATARTPRHRAAAGTDVPTTRVLRLPRAVRGAGVVGRLAAGAAALGVLAAALVGPVRGDAPRDLDADAVALVVSGTVASDGFDRTASDAWGRADRGGAWVVRGRRDFDVTGAVGTVAVRSGWTRSASLDAAAVRDSETLVSFRVTRLPRSGNGTWVGVTSRQTGSGSYLQRVKVGSKGVLRLQTFRSTGTGTLTRVGRTVTLPGRARAGATTACAPAWPAPAPSRWPAGCGARAPRSPAGRPPASTARRPGAPAPGPPACGSTPRSTPPPPPSASRASACTAW</sequence>
<protein>
    <recommendedName>
        <fullName evidence="4">Htaa domain-containing protein</fullName>
    </recommendedName>
</protein>